<keyword evidence="10" id="KW-1185">Reference proteome</keyword>
<proteinExistence type="inferred from homology"/>
<dbReference type="InterPro" id="IPR005195">
    <property type="entry name" value="Glyco_hydro_65_M"/>
</dbReference>
<comment type="catalytic activity">
    <reaction evidence="1">
        <text>alpha,alpha-trehalose + H2O = alpha-D-glucose + beta-D-glucose</text>
        <dbReference type="Rhea" id="RHEA:32675"/>
        <dbReference type="ChEBI" id="CHEBI:15377"/>
        <dbReference type="ChEBI" id="CHEBI:15903"/>
        <dbReference type="ChEBI" id="CHEBI:16551"/>
        <dbReference type="ChEBI" id="CHEBI:17925"/>
        <dbReference type="EC" id="3.2.1.28"/>
    </reaction>
</comment>
<evidence type="ECO:0000313" key="10">
    <source>
        <dbReference type="Proteomes" id="UP000005222"/>
    </source>
</evidence>
<dbReference type="HOGENOM" id="CLU_006285_4_0_1"/>
<dbReference type="EC" id="3.2.1.28" evidence="3"/>
<reference evidence="9 10" key="1">
    <citation type="journal article" date="2012" name="G3 (Bethesda)">
        <title>Pichia sorbitophila, an interspecies yeast hybrid reveals early steps of genome resolution following polyploidization.</title>
        <authorList>
            <person name="Leh Louis V."/>
            <person name="Despons L."/>
            <person name="Friedrich A."/>
            <person name="Martin T."/>
            <person name="Durrens P."/>
            <person name="Casaregola S."/>
            <person name="Neuveglise C."/>
            <person name="Fairhead C."/>
            <person name="Marck C."/>
            <person name="Cruz J.A."/>
            <person name="Straub M.L."/>
            <person name="Kugler V."/>
            <person name="Sacerdot C."/>
            <person name="Uzunov Z."/>
            <person name="Thierry A."/>
            <person name="Weiss S."/>
            <person name="Bleykasten C."/>
            <person name="De Montigny J."/>
            <person name="Jacques N."/>
            <person name="Jung P."/>
            <person name="Lemaire M."/>
            <person name="Mallet S."/>
            <person name="Morel G."/>
            <person name="Richard G.F."/>
            <person name="Sarkar A."/>
            <person name="Savel G."/>
            <person name="Schacherer J."/>
            <person name="Seret M.L."/>
            <person name="Talla E."/>
            <person name="Samson G."/>
            <person name="Jubin C."/>
            <person name="Poulain J."/>
            <person name="Vacherie B."/>
            <person name="Barbe V."/>
            <person name="Pelletier E."/>
            <person name="Sherman D.J."/>
            <person name="Westhof E."/>
            <person name="Weissenbach J."/>
            <person name="Baret P.V."/>
            <person name="Wincker P."/>
            <person name="Gaillardin C."/>
            <person name="Dujon B."/>
            <person name="Souciet J.L."/>
        </authorList>
    </citation>
    <scope>NUCLEOTIDE SEQUENCE [LARGE SCALE GENOMIC DNA]</scope>
    <source>
        <strain evidence="10">ATCC MYA-4447 / BCRC 22081 / CBS 7064 / NBRC 10061 / NRRL Y-12695</strain>
    </source>
</reference>
<evidence type="ECO:0000256" key="4">
    <source>
        <dbReference type="ARBA" id="ARBA00022801"/>
    </source>
</evidence>
<keyword evidence="6" id="KW-0812">Transmembrane</keyword>
<dbReference type="InterPro" id="IPR012341">
    <property type="entry name" value="6hp_glycosidase-like_sf"/>
</dbReference>
<accession>G8Y0G5</accession>
<sequence>MRGEGFGSSLPLRSKVFFGSKRIARKNIILGGMIVIHLTLVISVIYYFLIFGYPLTVEYSSFKGSIHDESNSRVKSYADLEKLVHSRQNQAIFSQVGGSEGSFYDDVNNVVGTIDKPNFNQYQKQPYVSNGYIGARIPYLGQGFSYDQLSDRPGANDEDLVNGWPLFNKRYAGAFVAGFYDVQKNVTETNFPELYERGYESILSSVPQWTSITLSAKKNGKSYTLDPSLASNQHGEITEYIQSLSLNDGVVSTEFIWLSSVKVKIDVLAHRGFFNLGIVNVRLEGLNDSGLEIHVEDKLDIKSSQRCQLHDNGYDSKGIYMNFQPKGVDYAFGSIYSSLRISKTLSGSTINRHSNDGLSMQNLTFSLKPSNPVYLTKYAGVSTTDLEPSSLNSTQAVFEQAKMASLSAHQRTDIFALHEDAWASALGEGPGIDFVGDPLLNLVARASLYHLAANTRPEASGLTSALPVSGLSSDSYGGMVFWDTDLWIMNGILPYLPQHAKSLVNYRVYTHEQARKNVPRDMHGAVYPWTSGRFGNCTSTGPCMDYEYHINIAIAMSAMNVYLSGIADDDYLEQVVYPLVNDAALFLSDYVVYDKEKGRYVTHNLTDPDEYANHVDNGAYTNAGISMIMKWATQVSKHLKKESNPKFDEIAGRMFLPNSGNADNITLEYSDMNSSAEIKQADVIMITYPLENELISEDDAISNMGYYSSKQVNYGPAMTYPIFSIVSSKLLQDGCSSQSYLEKSVKPFIRTPFIQFSEQNNDDYLINGGTHPAFPFLTAHGGFLQAILQGFIGLRFGFHFNETTNRIERILIVDPIKLGCFKGGIRFNNIKYSNHTLNLELTDDQLKIISVDDGKDRSPLKISVPDRNDARGIHHLDLNGELHIPLYHAGQSVIESLTECSAANVLNVTEGAAGDVPSAMNDGDNATFWQSNNYSVPAMVLLDLKEVRNLTSGYINWGERPPTSFSLFYQDIKNETLPTFQEAYEVFANVDFGNNLTERFSSFKVGNSIFEFQDVFKKALDDKVKISAPYNSSSDAAVEIPREQNTTLLQFDSPIESRYILIEFNGTHDKISQKMAESGAKLYEIVLTS</sequence>
<dbReference type="FunFam" id="1.50.10.10:FF:000032">
    <property type="entry name" value="Vacuolar acid trehalase"/>
    <property type="match status" value="1"/>
</dbReference>
<dbReference type="GO" id="GO:0004555">
    <property type="term" value="F:alpha,alpha-trehalase activity"/>
    <property type="evidence" value="ECO:0007669"/>
    <property type="project" value="UniProtKB-EC"/>
</dbReference>
<comment type="similarity">
    <text evidence="2">Belongs to the glycosyl hydrolase 65 family.</text>
</comment>
<organism evidence="9 10">
    <name type="scientific">Pichia sorbitophila (strain ATCC MYA-4447 / BCRC 22081 / CBS 7064 / NBRC 10061 / NRRL Y-12695)</name>
    <name type="common">Hybrid yeast</name>
    <dbReference type="NCBI Taxonomy" id="559304"/>
    <lineage>
        <taxon>Eukaryota</taxon>
        <taxon>Fungi</taxon>
        <taxon>Dikarya</taxon>
        <taxon>Ascomycota</taxon>
        <taxon>Saccharomycotina</taxon>
        <taxon>Pichiomycetes</taxon>
        <taxon>Debaryomycetaceae</taxon>
        <taxon>Millerozyma</taxon>
    </lineage>
</organism>
<dbReference type="Gene3D" id="1.50.10.10">
    <property type="match status" value="1"/>
</dbReference>
<dbReference type="GO" id="GO:0005993">
    <property type="term" value="P:trehalose catabolic process"/>
    <property type="evidence" value="ECO:0007669"/>
    <property type="project" value="TreeGrafter"/>
</dbReference>
<dbReference type="eggNOG" id="KOG4125">
    <property type="taxonomic scope" value="Eukaryota"/>
</dbReference>
<evidence type="ECO:0000256" key="6">
    <source>
        <dbReference type="SAM" id="Phobius"/>
    </source>
</evidence>
<feature type="domain" description="Glycoside hydrolase family 65 N-terminal" evidence="8">
    <location>
        <begin position="115"/>
        <end position="384"/>
    </location>
</feature>
<evidence type="ECO:0000313" key="9">
    <source>
        <dbReference type="EMBL" id="CCE86318.1"/>
    </source>
</evidence>
<dbReference type="EMBL" id="FO082046">
    <property type="protein sequence ID" value="CCE86318.1"/>
    <property type="molecule type" value="Genomic_DNA"/>
</dbReference>
<feature type="transmembrane region" description="Helical" evidence="6">
    <location>
        <begin position="28"/>
        <end position="53"/>
    </location>
</feature>
<evidence type="ECO:0000259" key="7">
    <source>
        <dbReference type="Pfam" id="PF03632"/>
    </source>
</evidence>
<dbReference type="Gene3D" id="2.70.98.40">
    <property type="entry name" value="Glycoside hydrolase, family 65, N-terminal domain"/>
    <property type="match status" value="1"/>
</dbReference>
<keyword evidence="6" id="KW-1133">Transmembrane helix</keyword>
<keyword evidence="5" id="KW-0325">Glycoprotein</keyword>
<dbReference type="SUPFAM" id="SSF48208">
    <property type="entry name" value="Six-hairpin glycosidases"/>
    <property type="match status" value="1"/>
</dbReference>
<dbReference type="PANTHER" id="PTHR11051">
    <property type="entry name" value="GLYCOSYL HYDROLASE-RELATED"/>
    <property type="match status" value="1"/>
</dbReference>
<gene>
    <name evidence="9" type="primary">Piso0_004801</name>
    <name evidence="9" type="ORF">GNLVRS01_PISO0N01443g</name>
</gene>
<dbReference type="GO" id="GO:0009277">
    <property type="term" value="C:fungal-type cell wall"/>
    <property type="evidence" value="ECO:0007669"/>
    <property type="project" value="TreeGrafter"/>
</dbReference>
<dbReference type="STRING" id="559304.G8Y0G5"/>
<dbReference type="FunCoup" id="G8Y0G5">
    <property type="interactions" value="117"/>
</dbReference>
<evidence type="ECO:0000259" key="8">
    <source>
        <dbReference type="Pfam" id="PF03636"/>
    </source>
</evidence>
<name>G8Y0G5_PICSO</name>
<dbReference type="InterPro" id="IPR008979">
    <property type="entry name" value="Galactose-bd-like_sf"/>
</dbReference>
<evidence type="ECO:0000256" key="5">
    <source>
        <dbReference type="ARBA" id="ARBA00023180"/>
    </source>
</evidence>
<dbReference type="InterPro" id="IPR011013">
    <property type="entry name" value="Gal_mutarotase_sf_dom"/>
</dbReference>
<dbReference type="InParanoid" id="G8Y0G5"/>
<dbReference type="InterPro" id="IPR008928">
    <property type="entry name" value="6-hairpin_glycosidase_sf"/>
</dbReference>
<keyword evidence="6" id="KW-0472">Membrane</keyword>
<dbReference type="Pfam" id="PF03636">
    <property type="entry name" value="Glyco_hydro_65N"/>
    <property type="match status" value="1"/>
</dbReference>
<dbReference type="Gene3D" id="2.60.120.260">
    <property type="entry name" value="Galactose-binding domain-like"/>
    <property type="match status" value="1"/>
</dbReference>
<evidence type="ECO:0000256" key="3">
    <source>
        <dbReference type="ARBA" id="ARBA00012757"/>
    </source>
</evidence>
<dbReference type="OMA" id="NHVDAGG"/>
<dbReference type="GO" id="GO:0030246">
    <property type="term" value="F:carbohydrate binding"/>
    <property type="evidence" value="ECO:0007669"/>
    <property type="project" value="InterPro"/>
</dbReference>
<protein>
    <recommendedName>
        <fullName evidence="3">alpha,alpha-trehalase</fullName>
        <ecNumber evidence="3">3.2.1.28</ecNumber>
    </recommendedName>
</protein>
<feature type="domain" description="Glycoside hydrolase family 65 central catalytic" evidence="7">
    <location>
        <begin position="446"/>
        <end position="643"/>
    </location>
</feature>
<dbReference type="PANTHER" id="PTHR11051:SF8">
    <property type="entry name" value="PROTEIN-GLUCOSYLGALACTOSYLHYDROXYLYSINE GLUCOSIDASE"/>
    <property type="match status" value="1"/>
</dbReference>
<dbReference type="OrthoDB" id="200349at2759"/>
<keyword evidence="4" id="KW-0378">Hydrolase</keyword>
<dbReference type="SUPFAM" id="SSF74650">
    <property type="entry name" value="Galactose mutarotase-like"/>
    <property type="match status" value="1"/>
</dbReference>
<dbReference type="InterPro" id="IPR005196">
    <property type="entry name" value="Glyco_hydro_65_N"/>
</dbReference>
<dbReference type="Proteomes" id="UP000005222">
    <property type="component" value="Chromosome N"/>
</dbReference>
<dbReference type="AlphaFoldDB" id="G8Y0G5"/>
<dbReference type="SUPFAM" id="SSF49785">
    <property type="entry name" value="Galactose-binding domain-like"/>
    <property type="match status" value="1"/>
</dbReference>
<evidence type="ECO:0000256" key="1">
    <source>
        <dbReference type="ARBA" id="ARBA00001576"/>
    </source>
</evidence>
<dbReference type="InterPro" id="IPR037018">
    <property type="entry name" value="GH65_N"/>
</dbReference>
<dbReference type="Pfam" id="PF03632">
    <property type="entry name" value="Glyco_hydro_65m"/>
    <property type="match status" value="1"/>
</dbReference>
<evidence type="ECO:0000256" key="2">
    <source>
        <dbReference type="ARBA" id="ARBA00006768"/>
    </source>
</evidence>